<dbReference type="Pfam" id="PF00476">
    <property type="entry name" value="DNA_pol_A"/>
    <property type="match status" value="1"/>
</dbReference>
<dbReference type="InterPro" id="IPR002562">
    <property type="entry name" value="3'-5'_exonuclease_dom"/>
</dbReference>
<dbReference type="InterPro" id="IPR019760">
    <property type="entry name" value="DNA-dir_DNA_pol_A_CS"/>
</dbReference>
<dbReference type="GO" id="GO:0008408">
    <property type="term" value="F:3'-5' exonuclease activity"/>
    <property type="evidence" value="ECO:0007669"/>
    <property type="project" value="InterPro"/>
</dbReference>
<evidence type="ECO:0000256" key="10">
    <source>
        <dbReference type="ARBA" id="ARBA00049244"/>
    </source>
</evidence>
<dbReference type="Gene3D" id="1.10.150.20">
    <property type="entry name" value="5' to 3' exonuclease, C-terminal subdomain"/>
    <property type="match status" value="1"/>
</dbReference>
<keyword evidence="4" id="KW-0808">Transferase</keyword>
<dbReference type="InterPro" id="IPR002298">
    <property type="entry name" value="DNA_polymerase_A"/>
</dbReference>
<evidence type="ECO:0000256" key="9">
    <source>
        <dbReference type="ARBA" id="ARBA00023125"/>
    </source>
</evidence>
<dbReference type="GO" id="GO:0006261">
    <property type="term" value="P:DNA-templated DNA replication"/>
    <property type="evidence" value="ECO:0007669"/>
    <property type="project" value="InterPro"/>
</dbReference>
<keyword evidence="5" id="KW-0548">Nucleotidyltransferase</keyword>
<dbReference type="GO" id="GO:0003677">
    <property type="term" value="F:DNA binding"/>
    <property type="evidence" value="ECO:0007669"/>
    <property type="project" value="UniProtKB-KW"/>
</dbReference>
<evidence type="ECO:0000256" key="7">
    <source>
        <dbReference type="ARBA" id="ARBA00022932"/>
    </source>
</evidence>
<dbReference type="Pfam" id="PF01612">
    <property type="entry name" value="DNA_pol_A_exo1"/>
    <property type="match status" value="1"/>
</dbReference>
<comment type="catalytic activity">
    <reaction evidence="10">
        <text>DNA(n) + a 2'-deoxyribonucleoside 5'-triphosphate = DNA(n+1) + diphosphate</text>
        <dbReference type="Rhea" id="RHEA:22508"/>
        <dbReference type="Rhea" id="RHEA-COMP:17339"/>
        <dbReference type="Rhea" id="RHEA-COMP:17340"/>
        <dbReference type="ChEBI" id="CHEBI:33019"/>
        <dbReference type="ChEBI" id="CHEBI:61560"/>
        <dbReference type="ChEBI" id="CHEBI:173112"/>
        <dbReference type="EC" id="2.7.7.7"/>
    </reaction>
</comment>
<keyword evidence="7" id="KW-0239">DNA-directed DNA polymerase</keyword>
<dbReference type="InterPro" id="IPR001098">
    <property type="entry name" value="DNA-dir_DNA_pol_A_palm_dom"/>
</dbReference>
<evidence type="ECO:0000256" key="5">
    <source>
        <dbReference type="ARBA" id="ARBA00022695"/>
    </source>
</evidence>
<dbReference type="InterPro" id="IPR012337">
    <property type="entry name" value="RNaseH-like_sf"/>
</dbReference>
<evidence type="ECO:0000256" key="2">
    <source>
        <dbReference type="ARBA" id="ARBA00012417"/>
    </source>
</evidence>
<evidence type="ECO:0000256" key="3">
    <source>
        <dbReference type="ARBA" id="ARBA00015749"/>
    </source>
</evidence>
<dbReference type="GO" id="GO:0039693">
    <property type="term" value="P:viral DNA genome replication"/>
    <property type="evidence" value="ECO:0007669"/>
    <property type="project" value="UniProtKB-KW"/>
</dbReference>
<evidence type="ECO:0000313" key="12">
    <source>
        <dbReference type="EMBL" id="CAB4181035.1"/>
    </source>
</evidence>
<dbReference type="EMBL" id="LR797013">
    <property type="protein sequence ID" value="CAB4181035.1"/>
    <property type="molecule type" value="Genomic_DNA"/>
</dbReference>
<dbReference type="PRINTS" id="PR00868">
    <property type="entry name" value="DNAPOLI"/>
</dbReference>
<sequence length="620" mass="69734">MDESSYQPPKHFPNLLLAKRIAIDCETRDPNLMTKGPGGVRKDGYIVGFSVATDDGFAEYYPVRHAAGGNLNPDNAFAWLRDMLKTDIPKVGANLPYDLEWLLTEGVKVGGPKYDVQIAEPLLDEDRITYKLDALAEAYLGEHKDETALIAAAVRRGIHPSKVKENLWQFHASEVAPYGRKDADLPIRIFAQQEILLHDEKLWEVFDIETQLVDVLVAMRQRGVPVDLDRAHKVKAQLLDEQGKLTEQLKKVAERDVDIWSGDDIQAASDALKLDYPKTEKGNASFPSEFLEASEHEFFSLISKVRKLDRAGGVFIDSKIIQMENNGKIYPTFRQVRDDRGGTKSGRFASANPNMQQVPARDPVLAPLIRSIFVPEEGCQWGVFDYSQQEPRVTVHYSYLRNFPGAETARNRYLDDPDTDYHQLVADMAGISRKNAKTLNLGLAYGMGAAKAATQLGLPPAEAKRVYEQYHANVPFIKALGEECTRIATNRGYVKTFLGRRRRFQLFGPPKYSPGLIPLKKDLAEEKYGLPLKRYFVHKAMNAVIQGSSADMIKLGMINLFKKGEVPHLTIHDELDFSVRDLDHARMIRQEMLTCVDLVVPLKVDCELGPNWGEAVEVKL</sequence>
<dbReference type="SUPFAM" id="SSF53098">
    <property type="entry name" value="Ribonuclease H-like"/>
    <property type="match status" value="1"/>
</dbReference>
<dbReference type="PANTHER" id="PTHR10133">
    <property type="entry name" value="DNA POLYMERASE I"/>
    <property type="match status" value="1"/>
</dbReference>
<evidence type="ECO:0000256" key="6">
    <source>
        <dbReference type="ARBA" id="ARBA00022705"/>
    </source>
</evidence>
<dbReference type="Gene3D" id="1.20.1060.10">
    <property type="entry name" value="Taq DNA Polymerase, Chain T, domain 4"/>
    <property type="match status" value="1"/>
</dbReference>
<evidence type="ECO:0000256" key="8">
    <source>
        <dbReference type="ARBA" id="ARBA00023109"/>
    </source>
</evidence>
<keyword evidence="13" id="KW-0378">Hydrolase</keyword>
<dbReference type="EC" id="2.7.7.7" evidence="2"/>
<organism evidence="13">
    <name type="scientific">uncultured Caudovirales phage</name>
    <dbReference type="NCBI Taxonomy" id="2100421"/>
    <lineage>
        <taxon>Viruses</taxon>
        <taxon>Duplodnaviria</taxon>
        <taxon>Heunggongvirae</taxon>
        <taxon>Uroviricota</taxon>
        <taxon>Caudoviricetes</taxon>
        <taxon>Peduoviridae</taxon>
        <taxon>Maltschvirus</taxon>
        <taxon>Maltschvirus maltsch</taxon>
    </lineage>
</organism>
<dbReference type="PROSITE" id="PS00447">
    <property type="entry name" value="DNA_POLYMERASE_A"/>
    <property type="match status" value="1"/>
</dbReference>
<evidence type="ECO:0000256" key="1">
    <source>
        <dbReference type="ARBA" id="ARBA00007705"/>
    </source>
</evidence>
<dbReference type="GO" id="GO:0003887">
    <property type="term" value="F:DNA-directed DNA polymerase activity"/>
    <property type="evidence" value="ECO:0007669"/>
    <property type="project" value="UniProtKB-KW"/>
</dbReference>
<dbReference type="SUPFAM" id="SSF56672">
    <property type="entry name" value="DNA/RNA polymerases"/>
    <property type="match status" value="1"/>
</dbReference>
<dbReference type="EMBL" id="LR797243">
    <property type="protein sequence ID" value="CAB4195803.1"/>
    <property type="molecule type" value="Genomic_DNA"/>
</dbReference>
<dbReference type="Gene3D" id="3.30.70.370">
    <property type="match status" value="1"/>
</dbReference>
<dbReference type="GO" id="GO:0006302">
    <property type="term" value="P:double-strand break repair"/>
    <property type="evidence" value="ECO:0007669"/>
    <property type="project" value="TreeGrafter"/>
</dbReference>
<dbReference type="InterPro" id="IPR043502">
    <property type="entry name" value="DNA/RNA_pol_sf"/>
</dbReference>
<evidence type="ECO:0000313" key="13">
    <source>
        <dbReference type="EMBL" id="CAB4195803.1"/>
    </source>
</evidence>
<dbReference type="Gene3D" id="3.30.420.10">
    <property type="entry name" value="Ribonuclease H-like superfamily/Ribonuclease H"/>
    <property type="match status" value="1"/>
</dbReference>
<keyword evidence="13" id="KW-0540">Nuclease</keyword>
<gene>
    <name evidence="12" type="ORF">UFOVP1068_12</name>
    <name evidence="13" type="ORF">UFOVP1300_37</name>
</gene>
<reference evidence="13" key="1">
    <citation type="submission" date="2020-05" db="EMBL/GenBank/DDBJ databases">
        <authorList>
            <person name="Chiriac C."/>
            <person name="Salcher M."/>
            <person name="Ghai R."/>
            <person name="Kavagutti S V."/>
        </authorList>
    </citation>
    <scope>NUCLEOTIDE SEQUENCE</scope>
</reference>
<dbReference type="SMART" id="SM00482">
    <property type="entry name" value="POLAc"/>
    <property type="match status" value="1"/>
</dbReference>
<dbReference type="InterPro" id="IPR036397">
    <property type="entry name" value="RNaseH_sf"/>
</dbReference>
<keyword evidence="6" id="KW-0235">DNA replication</keyword>
<keyword evidence="9" id="KW-0238">DNA-binding</keyword>
<evidence type="ECO:0000256" key="4">
    <source>
        <dbReference type="ARBA" id="ARBA00022679"/>
    </source>
</evidence>
<dbReference type="PANTHER" id="PTHR10133:SF27">
    <property type="entry name" value="DNA POLYMERASE NU"/>
    <property type="match status" value="1"/>
</dbReference>
<protein>
    <recommendedName>
        <fullName evidence="3">DNA polymerase</fullName>
        <ecNumber evidence="2">2.7.7.7</ecNumber>
    </recommendedName>
</protein>
<feature type="domain" description="DNA-directed DNA polymerase family A palm" evidence="11">
    <location>
        <begin position="368"/>
        <end position="583"/>
    </location>
</feature>
<accession>A0A6J5REX5</accession>
<keyword evidence="8" id="KW-1194">Viral DNA replication</keyword>
<comment type="similarity">
    <text evidence="1">Belongs to the DNA polymerase type-A family.</text>
</comment>
<name>A0A6J5REX5_9CAUD</name>
<evidence type="ECO:0000259" key="11">
    <source>
        <dbReference type="SMART" id="SM00482"/>
    </source>
</evidence>
<keyword evidence="13" id="KW-0269">Exonuclease</keyword>
<proteinExistence type="inferred from homology"/>